<evidence type="ECO:0000256" key="6">
    <source>
        <dbReference type="ARBA" id="ARBA00009541"/>
    </source>
</evidence>
<dbReference type="InterPro" id="IPR000056">
    <property type="entry name" value="Ribul_P_3_epim-like"/>
</dbReference>
<organism evidence="10 11">
    <name type="scientific">Vagococcus acidifermentans</name>
    <dbReference type="NCBI Taxonomy" id="564710"/>
    <lineage>
        <taxon>Bacteria</taxon>
        <taxon>Bacillati</taxon>
        <taxon>Bacillota</taxon>
        <taxon>Bacilli</taxon>
        <taxon>Lactobacillales</taxon>
        <taxon>Enterococcaceae</taxon>
        <taxon>Vagococcus</taxon>
    </lineage>
</organism>
<evidence type="ECO:0000256" key="2">
    <source>
        <dbReference type="ARBA" id="ARBA00001936"/>
    </source>
</evidence>
<gene>
    <name evidence="10" type="ORF">CBF27_11345</name>
</gene>
<comment type="cofactor">
    <cofactor evidence="3">
        <name>Co(2+)</name>
        <dbReference type="ChEBI" id="CHEBI:48828"/>
    </cofactor>
</comment>
<dbReference type="CDD" id="cd00429">
    <property type="entry name" value="RPE"/>
    <property type="match status" value="1"/>
</dbReference>
<dbReference type="GO" id="GO:0004750">
    <property type="term" value="F:D-ribulose-phosphate 3-epimerase activity"/>
    <property type="evidence" value="ECO:0007669"/>
    <property type="project" value="UniProtKB-EC"/>
</dbReference>
<dbReference type="GO" id="GO:0046872">
    <property type="term" value="F:metal ion binding"/>
    <property type="evidence" value="ECO:0007669"/>
    <property type="project" value="UniProtKB-KW"/>
</dbReference>
<dbReference type="PROSITE" id="PS01085">
    <property type="entry name" value="RIBUL_P_3_EPIMER_1"/>
    <property type="match status" value="1"/>
</dbReference>
<keyword evidence="11" id="KW-1185">Reference proteome</keyword>
<dbReference type="PROSITE" id="PS01086">
    <property type="entry name" value="RIBUL_P_3_EPIMER_2"/>
    <property type="match status" value="1"/>
</dbReference>
<keyword evidence="9" id="KW-0413">Isomerase</keyword>
<dbReference type="GO" id="GO:0005737">
    <property type="term" value="C:cytoplasm"/>
    <property type="evidence" value="ECO:0007669"/>
    <property type="project" value="UniProtKB-ARBA"/>
</dbReference>
<evidence type="ECO:0000256" key="7">
    <source>
        <dbReference type="ARBA" id="ARBA00013188"/>
    </source>
</evidence>
<dbReference type="Pfam" id="PF00834">
    <property type="entry name" value="Ribul_P_3_epim"/>
    <property type="match status" value="1"/>
</dbReference>
<dbReference type="AlphaFoldDB" id="A0A430APQ9"/>
<evidence type="ECO:0000256" key="4">
    <source>
        <dbReference type="ARBA" id="ARBA00001947"/>
    </source>
</evidence>
<evidence type="ECO:0000313" key="11">
    <source>
        <dbReference type="Proteomes" id="UP000286773"/>
    </source>
</evidence>
<dbReference type="EMBL" id="NGKC01000014">
    <property type="protein sequence ID" value="RSU10111.1"/>
    <property type="molecule type" value="Genomic_DNA"/>
</dbReference>
<dbReference type="Gene3D" id="3.20.20.70">
    <property type="entry name" value="Aldolase class I"/>
    <property type="match status" value="1"/>
</dbReference>
<comment type="cofactor">
    <cofactor evidence="5">
        <name>Fe(2+)</name>
        <dbReference type="ChEBI" id="CHEBI:29033"/>
    </cofactor>
</comment>
<reference evidence="10 11" key="1">
    <citation type="submission" date="2017-05" db="EMBL/GenBank/DDBJ databases">
        <title>Vagococcus spp. assemblies.</title>
        <authorList>
            <person name="Gulvik C.A."/>
        </authorList>
    </citation>
    <scope>NUCLEOTIDE SEQUENCE [LARGE SCALE GENOMIC DNA]</scope>
    <source>
        <strain evidence="10 11">LMG 24798</strain>
    </source>
</reference>
<dbReference type="GO" id="GO:0005975">
    <property type="term" value="P:carbohydrate metabolic process"/>
    <property type="evidence" value="ECO:0007669"/>
    <property type="project" value="InterPro"/>
</dbReference>
<keyword evidence="8" id="KW-0479">Metal-binding</keyword>
<dbReference type="NCBIfam" id="NF004076">
    <property type="entry name" value="PRK05581.1-4"/>
    <property type="match status" value="1"/>
</dbReference>
<dbReference type="RefSeq" id="WP_126814429.1">
    <property type="nucleotide sequence ID" value="NZ_NGKC01000014.1"/>
</dbReference>
<comment type="cofactor">
    <cofactor evidence="4">
        <name>Zn(2+)</name>
        <dbReference type="ChEBI" id="CHEBI:29105"/>
    </cofactor>
</comment>
<proteinExistence type="inferred from homology"/>
<comment type="similarity">
    <text evidence="6">Belongs to the ribulose-phosphate 3-epimerase family.</text>
</comment>
<comment type="catalytic activity">
    <reaction evidence="1">
        <text>D-ribulose 5-phosphate = D-xylulose 5-phosphate</text>
        <dbReference type="Rhea" id="RHEA:13677"/>
        <dbReference type="ChEBI" id="CHEBI:57737"/>
        <dbReference type="ChEBI" id="CHEBI:58121"/>
        <dbReference type="EC" id="5.1.3.1"/>
    </reaction>
</comment>
<evidence type="ECO:0000256" key="1">
    <source>
        <dbReference type="ARBA" id="ARBA00001782"/>
    </source>
</evidence>
<dbReference type="InterPro" id="IPR013785">
    <property type="entry name" value="Aldolase_TIM"/>
</dbReference>
<protein>
    <recommendedName>
        <fullName evidence="7">ribulose-phosphate 3-epimerase</fullName>
        <ecNumber evidence="7">5.1.3.1</ecNumber>
    </recommendedName>
</protein>
<evidence type="ECO:0000256" key="8">
    <source>
        <dbReference type="ARBA" id="ARBA00022723"/>
    </source>
</evidence>
<dbReference type="SUPFAM" id="SSF51366">
    <property type="entry name" value="Ribulose-phoshate binding barrel"/>
    <property type="match status" value="1"/>
</dbReference>
<evidence type="ECO:0000256" key="3">
    <source>
        <dbReference type="ARBA" id="ARBA00001941"/>
    </source>
</evidence>
<sequence length="222" mass="24682">MKKVAASIMCADQLQLGKELDALQHAGVDWLHIDVMDGRYVNNLAMGPYVVAPIIRTGKFSTDIHLACEDPERYIEMFAPLKPNYLTFHIETADDPEKLIALIRSKQIKPGIAVNPETPLTAILPYLDQVELVLVMTVQPGFAGQPFNEKVLGKLQELARHLSRFKVPPLVEVDGNINSATVEKISKIGADLYVLGTSALFNDKLETYSQKISQVTRFFESS</sequence>
<dbReference type="EC" id="5.1.3.1" evidence="7"/>
<dbReference type="InterPro" id="IPR011060">
    <property type="entry name" value="RibuloseP-bd_barrel"/>
</dbReference>
<dbReference type="Proteomes" id="UP000286773">
    <property type="component" value="Unassembled WGS sequence"/>
</dbReference>
<evidence type="ECO:0000313" key="10">
    <source>
        <dbReference type="EMBL" id="RSU10111.1"/>
    </source>
</evidence>
<comment type="caution">
    <text evidence="10">The sequence shown here is derived from an EMBL/GenBank/DDBJ whole genome shotgun (WGS) entry which is preliminary data.</text>
</comment>
<accession>A0A430APQ9</accession>
<dbReference type="OrthoDB" id="1645589at2"/>
<dbReference type="FunFam" id="3.20.20.70:FF:000004">
    <property type="entry name" value="Ribulose-phosphate 3-epimerase"/>
    <property type="match status" value="1"/>
</dbReference>
<comment type="cofactor">
    <cofactor evidence="2">
        <name>Mn(2+)</name>
        <dbReference type="ChEBI" id="CHEBI:29035"/>
    </cofactor>
</comment>
<name>A0A430APQ9_9ENTE</name>
<evidence type="ECO:0000256" key="5">
    <source>
        <dbReference type="ARBA" id="ARBA00001954"/>
    </source>
</evidence>
<dbReference type="PANTHER" id="PTHR11749">
    <property type="entry name" value="RIBULOSE-5-PHOSPHATE-3-EPIMERASE"/>
    <property type="match status" value="1"/>
</dbReference>
<evidence type="ECO:0000256" key="9">
    <source>
        <dbReference type="ARBA" id="ARBA00023235"/>
    </source>
</evidence>